<dbReference type="EC" id="2.10.1.1" evidence="3 7"/>
<dbReference type="Gene3D" id="3.40.980.10">
    <property type="entry name" value="MoaB/Mog-like domain"/>
    <property type="match status" value="1"/>
</dbReference>
<dbReference type="GO" id="GO:0006777">
    <property type="term" value="P:Mo-molybdopterin cofactor biosynthetic process"/>
    <property type="evidence" value="ECO:0007669"/>
    <property type="project" value="UniProtKB-UniRule"/>
</dbReference>
<evidence type="ECO:0000256" key="1">
    <source>
        <dbReference type="ARBA" id="ARBA00002901"/>
    </source>
</evidence>
<name>A0A378NR75_9FIRM</name>
<dbReference type="SMART" id="SM00852">
    <property type="entry name" value="MoCF_biosynth"/>
    <property type="match status" value="1"/>
</dbReference>
<sequence>MAYREYVEKGYMPSREMMKKFLIEQIDFKRNFEVVDLYNAVDKVSAEDVKAKVILPKLPVSKMDGIGVCFADFKDGIPDTENWQEGKEYIFANTGCVVLEPYDTVILIEDVRFIDGKLKILAKPETKGQLIDPPGSLIGKDEVLVNKYEKITAPQVGLLASGGIKEVKVIARPKIAFIPTGDELVSWQSEDYPVDKNIESNSMMLSAFCKQYQADLTIFPIIPDDKEKIKEALTKASEIADIILINAGSSKGTKDFTLDLLETEGEVLVYELGCRPGKHSSFSKFNQKPVLGIAGPPNGAELAMRFYLKAIMQAYYHQKLSSLETVNVTVDFDFTAPKNADFCLQVHIFKQDDKYHAQIINPKGVTRATLLQKYNGFIYQLKSTSLNVGDEVTAELIVERKEIENQN</sequence>
<dbReference type="SUPFAM" id="SSF63882">
    <property type="entry name" value="MoeA N-terminal region -like"/>
    <property type="match status" value="1"/>
</dbReference>
<dbReference type="InterPro" id="IPR036688">
    <property type="entry name" value="MoeA_C_domain_IV_sf"/>
</dbReference>
<keyword evidence="7" id="KW-0479">Metal-binding</keyword>
<dbReference type="InterPro" id="IPR036425">
    <property type="entry name" value="MoaB/Mog-like_dom_sf"/>
</dbReference>
<dbReference type="UniPathway" id="UPA00344"/>
<evidence type="ECO:0000256" key="2">
    <source>
        <dbReference type="ARBA" id="ARBA00010763"/>
    </source>
</evidence>
<dbReference type="GO" id="GO:0061599">
    <property type="term" value="F:molybdopterin molybdotransferase activity"/>
    <property type="evidence" value="ECO:0007669"/>
    <property type="project" value="UniProtKB-UniRule"/>
</dbReference>
<evidence type="ECO:0000256" key="4">
    <source>
        <dbReference type="ARBA" id="ARBA00021108"/>
    </source>
</evidence>
<dbReference type="Pfam" id="PF00994">
    <property type="entry name" value="MoCF_biosynth"/>
    <property type="match status" value="1"/>
</dbReference>
<protein>
    <recommendedName>
        <fullName evidence="4 7">Molybdopterin molybdenumtransferase</fullName>
        <ecNumber evidence="3 7">2.10.1.1</ecNumber>
    </recommendedName>
</protein>
<evidence type="ECO:0000313" key="9">
    <source>
        <dbReference type="EMBL" id="STY70169.1"/>
    </source>
</evidence>
<dbReference type="EMBL" id="UGPP01000001">
    <property type="protein sequence ID" value="STY70169.1"/>
    <property type="molecule type" value="Genomic_DNA"/>
</dbReference>
<dbReference type="Gene3D" id="2.170.190.11">
    <property type="entry name" value="Molybdopterin biosynthesis moea protein, domain 3"/>
    <property type="match status" value="1"/>
</dbReference>
<dbReference type="Gene3D" id="3.90.105.10">
    <property type="entry name" value="Molybdopterin biosynthesis moea protein, domain 2"/>
    <property type="match status" value="1"/>
</dbReference>
<dbReference type="Gene3D" id="2.40.340.10">
    <property type="entry name" value="MoeA, C-terminal, domain IV"/>
    <property type="match status" value="1"/>
</dbReference>
<comment type="catalytic activity">
    <reaction evidence="6">
        <text>adenylyl-molybdopterin + molybdate = Mo-molybdopterin + AMP + H(+)</text>
        <dbReference type="Rhea" id="RHEA:35047"/>
        <dbReference type="ChEBI" id="CHEBI:15378"/>
        <dbReference type="ChEBI" id="CHEBI:36264"/>
        <dbReference type="ChEBI" id="CHEBI:62727"/>
        <dbReference type="ChEBI" id="CHEBI:71302"/>
        <dbReference type="ChEBI" id="CHEBI:456215"/>
        <dbReference type="EC" id="2.10.1.1"/>
    </reaction>
</comment>
<evidence type="ECO:0000256" key="3">
    <source>
        <dbReference type="ARBA" id="ARBA00013269"/>
    </source>
</evidence>
<dbReference type="AlphaFoldDB" id="A0A378NR75"/>
<keyword evidence="5 7" id="KW-0500">Molybdenum</keyword>
<feature type="domain" description="MoaB/Mog" evidence="8">
    <location>
        <begin position="176"/>
        <end position="314"/>
    </location>
</feature>
<comment type="pathway">
    <text evidence="7">Cofactor biosynthesis; molybdopterin biosynthesis.</text>
</comment>
<evidence type="ECO:0000256" key="6">
    <source>
        <dbReference type="ARBA" id="ARBA00047317"/>
    </source>
</evidence>
<gene>
    <name evidence="9" type="primary">moeA</name>
    <name evidence="9" type="ORF">NCTC10571_00282</name>
</gene>
<evidence type="ECO:0000256" key="7">
    <source>
        <dbReference type="RuleBase" id="RU365090"/>
    </source>
</evidence>
<dbReference type="PANTHER" id="PTHR10192">
    <property type="entry name" value="MOLYBDOPTERIN BIOSYNTHESIS PROTEIN"/>
    <property type="match status" value="1"/>
</dbReference>
<evidence type="ECO:0000256" key="5">
    <source>
        <dbReference type="ARBA" id="ARBA00022505"/>
    </source>
</evidence>
<dbReference type="PANTHER" id="PTHR10192:SF5">
    <property type="entry name" value="GEPHYRIN"/>
    <property type="match status" value="1"/>
</dbReference>
<dbReference type="InterPro" id="IPR005110">
    <property type="entry name" value="MoeA_linker/N"/>
</dbReference>
<comment type="cofactor">
    <cofactor evidence="7">
        <name>Mg(2+)</name>
        <dbReference type="ChEBI" id="CHEBI:18420"/>
    </cofactor>
</comment>
<comment type="function">
    <text evidence="1 7">Catalyzes the insertion of molybdate into adenylated molybdopterin with the concomitant release of AMP.</text>
</comment>
<reference evidence="9 10" key="1">
    <citation type="submission" date="2018-06" db="EMBL/GenBank/DDBJ databases">
        <authorList>
            <consortium name="Pathogen Informatics"/>
            <person name="Doyle S."/>
        </authorList>
    </citation>
    <scope>NUCLEOTIDE SEQUENCE [LARGE SCALE GENOMIC DNA]</scope>
    <source>
        <strain evidence="9 10">NCTC10571</strain>
    </source>
</reference>
<dbReference type="SUPFAM" id="SSF53218">
    <property type="entry name" value="Molybdenum cofactor biosynthesis proteins"/>
    <property type="match status" value="1"/>
</dbReference>
<dbReference type="Proteomes" id="UP000255234">
    <property type="component" value="Unassembled WGS sequence"/>
</dbReference>
<dbReference type="RefSeq" id="WP_115150907.1">
    <property type="nucleotide sequence ID" value="NZ_UGPP01000001.1"/>
</dbReference>
<dbReference type="InterPro" id="IPR001453">
    <property type="entry name" value="MoaB/Mog_dom"/>
</dbReference>
<keyword evidence="7 9" id="KW-0808">Transferase</keyword>
<keyword evidence="7" id="KW-0501">Molybdenum cofactor biosynthesis</keyword>
<accession>A0A378NR75</accession>
<evidence type="ECO:0000259" key="8">
    <source>
        <dbReference type="SMART" id="SM00852"/>
    </source>
</evidence>
<dbReference type="CDD" id="cd00887">
    <property type="entry name" value="MoeA"/>
    <property type="match status" value="1"/>
</dbReference>
<dbReference type="InterPro" id="IPR036135">
    <property type="entry name" value="MoeA_linker/N_sf"/>
</dbReference>
<dbReference type="InterPro" id="IPR038987">
    <property type="entry name" value="MoeA-like"/>
</dbReference>
<proteinExistence type="inferred from homology"/>
<dbReference type="GO" id="GO:0005737">
    <property type="term" value="C:cytoplasm"/>
    <property type="evidence" value="ECO:0007669"/>
    <property type="project" value="TreeGrafter"/>
</dbReference>
<comment type="similarity">
    <text evidence="2 7">Belongs to the MoeA family.</text>
</comment>
<keyword evidence="7" id="KW-0460">Magnesium</keyword>
<dbReference type="GO" id="GO:0046872">
    <property type="term" value="F:metal ion binding"/>
    <property type="evidence" value="ECO:0007669"/>
    <property type="project" value="UniProtKB-UniRule"/>
</dbReference>
<organism evidence="9 10">
    <name type="scientific">Megamonas hypermegale</name>
    <dbReference type="NCBI Taxonomy" id="158847"/>
    <lineage>
        <taxon>Bacteria</taxon>
        <taxon>Bacillati</taxon>
        <taxon>Bacillota</taxon>
        <taxon>Negativicutes</taxon>
        <taxon>Selenomonadales</taxon>
        <taxon>Selenomonadaceae</taxon>
        <taxon>Megamonas</taxon>
    </lineage>
</organism>
<evidence type="ECO:0000313" key="10">
    <source>
        <dbReference type="Proteomes" id="UP000255234"/>
    </source>
</evidence>
<dbReference type="Pfam" id="PF03453">
    <property type="entry name" value="MoeA_N"/>
    <property type="match status" value="1"/>
</dbReference>